<proteinExistence type="predicted"/>
<dbReference type="InterPro" id="IPR043519">
    <property type="entry name" value="NT_sf"/>
</dbReference>
<comment type="caution">
    <text evidence="1">The sequence shown here is derived from an EMBL/GenBank/DDBJ whole genome shotgun (WGS) entry which is preliminary data.</text>
</comment>
<organism evidence="1 2">
    <name type="scientific">Bradyrhizobium denitrificans</name>
    <dbReference type="NCBI Taxonomy" id="2734912"/>
    <lineage>
        <taxon>Bacteria</taxon>
        <taxon>Pseudomonadati</taxon>
        <taxon>Pseudomonadota</taxon>
        <taxon>Alphaproteobacteria</taxon>
        <taxon>Hyphomicrobiales</taxon>
        <taxon>Nitrobacteraceae</taxon>
        <taxon>Bradyrhizobium</taxon>
    </lineage>
</organism>
<dbReference type="Proteomes" id="UP001314635">
    <property type="component" value="Unassembled WGS sequence"/>
</dbReference>
<evidence type="ECO:0000313" key="1">
    <source>
        <dbReference type="EMBL" id="MBR1138640.1"/>
    </source>
</evidence>
<evidence type="ECO:0000313" key="2">
    <source>
        <dbReference type="Proteomes" id="UP001314635"/>
    </source>
</evidence>
<gene>
    <name evidence="1" type="ORF">JQ619_23015</name>
</gene>
<keyword evidence="2" id="KW-1185">Reference proteome</keyword>
<evidence type="ECO:0008006" key="3">
    <source>
        <dbReference type="Google" id="ProtNLM"/>
    </source>
</evidence>
<dbReference type="EMBL" id="JAFCLK010000022">
    <property type="protein sequence ID" value="MBR1138640.1"/>
    <property type="molecule type" value="Genomic_DNA"/>
</dbReference>
<reference evidence="2" key="1">
    <citation type="journal article" date="2021" name="ISME J.">
        <title>Evolutionary origin and ecological implication of a unique nif island in free-living Bradyrhizobium lineages.</title>
        <authorList>
            <person name="Tao J."/>
        </authorList>
    </citation>
    <scope>NUCLEOTIDE SEQUENCE [LARGE SCALE GENOMIC DNA]</scope>
    <source>
        <strain evidence="2">SZCCT0094</strain>
    </source>
</reference>
<dbReference type="Gene3D" id="3.30.460.10">
    <property type="entry name" value="Beta Polymerase, domain 2"/>
    <property type="match status" value="1"/>
</dbReference>
<dbReference type="SUPFAM" id="SSF81301">
    <property type="entry name" value="Nucleotidyltransferase"/>
    <property type="match status" value="1"/>
</dbReference>
<dbReference type="RefSeq" id="WP_211400747.1">
    <property type="nucleotide sequence ID" value="NZ_JAFCLK010000022.1"/>
</dbReference>
<protein>
    <recommendedName>
        <fullName evidence="3">Polymerase nucleotidyl transferase domain-containing protein</fullName>
    </recommendedName>
</protein>
<accession>A0ABS5GBU6</accession>
<name>A0ABS5GBU6_9BRAD</name>
<sequence>MSWAAGTLIFTVGAVMIEVVTVSERKERETARRQRAADPLMVELKAFAQRCGGHFSVLGSVAQQRLSFDSDFDVIVDIPPEQEVAAVELVEDLCRQHGLPTDIRLKSHANERLLARVADYAVILP</sequence>